<comment type="similarity">
    <text evidence="2 7">Belongs to the DedA family.</text>
</comment>
<evidence type="ECO:0000256" key="5">
    <source>
        <dbReference type="ARBA" id="ARBA00022989"/>
    </source>
</evidence>
<accession>A0A2I9CS96</accession>
<dbReference type="RefSeq" id="WP_102125961.1">
    <property type="nucleotide sequence ID" value="NZ_BFAG01000002.1"/>
</dbReference>
<feature type="transmembrane region" description="Helical" evidence="7">
    <location>
        <begin position="134"/>
        <end position="156"/>
    </location>
</feature>
<feature type="transmembrane region" description="Helical" evidence="7">
    <location>
        <begin position="168"/>
        <end position="188"/>
    </location>
</feature>
<organism evidence="9 10">
    <name type="scientific">Deinococcus aerius</name>
    <dbReference type="NCBI Taxonomy" id="200253"/>
    <lineage>
        <taxon>Bacteria</taxon>
        <taxon>Thermotogati</taxon>
        <taxon>Deinococcota</taxon>
        <taxon>Deinococci</taxon>
        <taxon>Deinococcales</taxon>
        <taxon>Deinococcaceae</taxon>
        <taxon>Deinococcus</taxon>
    </lineage>
</organism>
<evidence type="ECO:0000256" key="1">
    <source>
        <dbReference type="ARBA" id="ARBA00004651"/>
    </source>
</evidence>
<gene>
    <name evidence="9" type="ORF">DAERI_020100</name>
</gene>
<keyword evidence="10" id="KW-1185">Reference proteome</keyword>
<dbReference type="AlphaFoldDB" id="A0A2I9CS96"/>
<evidence type="ECO:0000256" key="7">
    <source>
        <dbReference type="RuleBase" id="RU367016"/>
    </source>
</evidence>
<name>A0A2I9CS96_9DEIO</name>
<dbReference type="InterPro" id="IPR032816">
    <property type="entry name" value="VTT_dom"/>
</dbReference>
<dbReference type="Proteomes" id="UP000236569">
    <property type="component" value="Unassembled WGS sequence"/>
</dbReference>
<keyword evidence="5 7" id="KW-1133">Transmembrane helix</keyword>
<evidence type="ECO:0000256" key="2">
    <source>
        <dbReference type="ARBA" id="ARBA00010792"/>
    </source>
</evidence>
<evidence type="ECO:0000313" key="9">
    <source>
        <dbReference type="EMBL" id="GBF04503.1"/>
    </source>
</evidence>
<comment type="caution">
    <text evidence="7">Lacks conserved residue(s) required for the propagation of feature annotation.</text>
</comment>
<comment type="caution">
    <text evidence="9">The sequence shown here is derived from an EMBL/GenBank/DDBJ whole genome shotgun (WGS) entry which is preliminary data.</text>
</comment>
<sequence length="198" mass="20976">MNLPGWLASLDPTLLNAATFGLLTLEGAGVPGVPGVIPMLAQSAMIDAGRTTLEAALFWGVLGNWGGSLLGYAAGRWGGHRLPARWTRSLQGERTQALLDRWGAGVIILSRTVGSLRTPITLGAGAARYPFPRFVLFSLLGALLHVGVWQVVLWRFGPALLPRLQRAGAEVAAGLAVALVLGLGWLWIRRRQRGGSAA</sequence>
<feature type="domain" description="VTT" evidence="8">
    <location>
        <begin position="55"/>
        <end position="151"/>
    </location>
</feature>
<dbReference type="OrthoDB" id="70624at2"/>
<proteinExistence type="inferred from homology"/>
<evidence type="ECO:0000313" key="10">
    <source>
        <dbReference type="Proteomes" id="UP000236569"/>
    </source>
</evidence>
<evidence type="ECO:0000256" key="3">
    <source>
        <dbReference type="ARBA" id="ARBA00022475"/>
    </source>
</evidence>
<evidence type="ECO:0000256" key="6">
    <source>
        <dbReference type="ARBA" id="ARBA00023136"/>
    </source>
</evidence>
<keyword evidence="3 7" id="KW-1003">Cell membrane</keyword>
<comment type="subcellular location">
    <subcellularLocation>
        <location evidence="1 7">Cell membrane</location>
        <topology evidence="1 7">Multi-pass membrane protein</topology>
    </subcellularLocation>
</comment>
<evidence type="ECO:0000256" key="4">
    <source>
        <dbReference type="ARBA" id="ARBA00022692"/>
    </source>
</evidence>
<dbReference type="EMBL" id="BFAG01000002">
    <property type="protein sequence ID" value="GBF04503.1"/>
    <property type="molecule type" value="Genomic_DNA"/>
</dbReference>
<dbReference type="GO" id="GO:0005886">
    <property type="term" value="C:plasma membrane"/>
    <property type="evidence" value="ECO:0007669"/>
    <property type="project" value="UniProtKB-SubCell"/>
</dbReference>
<protein>
    <submittedName>
        <fullName evidence="9">DedA-like membrane protein</fullName>
    </submittedName>
</protein>
<dbReference type="Pfam" id="PF09335">
    <property type="entry name" value="VTT_dom"/>
    <property type="match status" value="1"/>
</dbReference>
<dbReference type="PANTHER" id="PTHR30353">
    <property type="entry name" value="INNER MEMBRANE PROTEIN DEDA-RELATED"/>
    <property type="match status" value="1"/>
</dbReference>
<keyword evidence="6 7" id="KW-0472">Membrane</keyword>
<dbReference type="PANTHER" id="PTHR30353:SF15">
    <property type="entry name" value="INNER MEMBRANE PROTEIN YABI"/>
    <property type="match status" value="1"/>
</dbReference>
<evidence type="ECO:0000259" key="8">
    <source>
        <dbReference type="Pfam" id="PF09335"/>
    </source>
</evidence>
<dbReference type="InterPro" id="IPR032818">
    <property type="entry name" value="DedA-like"/>
</dbReference>
<keyword evidence="4 7" id="KW-0812">Transmembrane</keyword>
<reference evidence="10" key="1">
    <citation type="submission" date="2018-01" db="EMBL/GenBank/DDBJ databases">
        <title>Draft Genome Sequence of the Radioresistant Bacterium Deinococcus aerius TR0125, Isolated from the Higher Atmosphere above Japan.</title>
        <authorList>
            <person name="Satoh K."/>
            <person name="Arai H."/>
            <person name="Sanzen T."/>
            <person name="Kawaguchi Y."/>
            <person name="Hayashi H."/>
            <person name="Yokobori S."/>
            <person name="Yamagishi A."/>
            <person name="Oono Y."/>
            <person name="Narumi I."/>
        </authorList>
    </citation>
    <scope>NUCLEOTIDE SEQUENCE [LARGE SCALE GENOMIC DNA]</scope>
    <source>
        <strain evidence="10">TR0125</strain>
    </source>
</reference>